<dbReference type="InterPro" id="IPR049278">
    <property type="entry name" value="MS_channel_C"/>
</dbReference>
<keyword evidence="3" id="KW-1003">Cell membrane</keyword>
<evidence type="ECO:0000256" key="4">
    <source>
        <dbReference type="ARBA" id="ARBA00022692"/>
    </source>
</evidence>
<evidence type="ECO:0000256" key="2">
    <source>
        <dbReference type="ARBA" id="ARBA00008017"/>
    </source>
</evidence>
<evidence type="ECO:0000256" key="7">
    <source>
        <dbReference type="SAM" id="MobiDB-lite"/>
    </source>
</evidence>
<feature type="domain" description="Mechanosensitive ion channel MscS" evidence="9">
    <location>
        <begin position="205"/>
        <end position="270"/>
    </location>
</feature>
<evidence type="ECO:0000256" key="6">
    <source>
        <dbReference type="ARBA" id="ARBA00023136"/>
    </source>
</evidence>
<feature type="region of interest" description="Disordered" evidence="7">
    <location>
        <begin position="371"/>
        <end position="409"/>
    </location>
</feature>
<comment type="caution">
    <text evidence="12">The sequence shown here is derived from an EMBL/GenBank/DDBJ whole genome shotgun (WGS) entry which is preliminary data.</text>
</comment>
<accession>A0ABX0TUI2</accession>
<evidence type="ECO:0000259" key="9">
    <source>
        <dbReference type="Pfam" id="PF00924"/>
    </source>
</evidence>
<evidence type="ECO:0000256" key="5">
    <source>
        <dbReference type="ARBA" id="ARBA00022989"/>
    </source>
</evidence>
<feature type="transmembrane region" description="Helical" evidence="8">
    <location>
        <begin position="153"/>
        <end position="176"/>
    </location>
</feature>
<evidence type="ECO:0000256" key="3">
    <source>
        <dbReference type="ARBA" id="ARBA00022475"/>
    </source>
</evidence>
<dbReference type="PANTHER" id="PTHR30566:SF25">
    <property type="entry name" value="INNER MEMBRANE PROTEIN"/>
    <property type="match status" value="1"/>
</dbReference>
<dbReference type="PANTHER" id="PTHR30566">
    <property type="entry name" value="YNAI-RELATED MECHANOSENSITIVE ION CHANNEL"/>
    <property type="match status" value="1"/>
</dbReference>
<evidence type="ECO:0000259" key="10">
    <source>
        <dbReference type="Pfam" id="PF21082"/>
    </source>
</evidence>
<sequence length="409" mass="44133">MPDATTTNAAVAAHKPPPLIVSRTAFQQLFDQSWNWLLRHYLQIGIAVAVATVLVLAMLGLRTLATRLCARQDKWLTHWPRTLGRVTSKTSIVFMVLFAAKLVDGYADPPVMVAQTINVLFTIASAIQVAIWVRELVMSLVEHRAGGGNHAGLSSAVGIIRMLVTTVLFAITAVAILDNLGVNVTGVIAGLGIGGIAIGLAAKGIFDDLFSALSIIFDRPFSQGDSITWDKTSGTVEAIGLKTTRVRAVTGEEVVISNTNLLNKELHNMARLNRRRIVTTLGLAYYTPPEVCERVPQMVKKVVEDVPKCKLVRCGLSEFGASSLDFQLQYDVQSSLYDEVFNARHEVSVRILQAFNDAGIDFAWPTQTTIEAGPDGKPVRPSAGVNKAAARSNLADPAPMPVGPEEAPE</sequence>
<feature type="transmembrane region" description="Helical" evidence="8">
    <location>
        <begin position="182"/>
        <end position="202"/>
    </location>
</feature>
<dbReference type="Pfam" id="PF00924">
    <property type="entry name" value="MS_channel_2nd"/>
    <property type="match status" value="1"/>
</dbReference>
<dbReference type="SUPFAM" id="SSF50182">
    <property type="entry name" value="Sm-like ribonucleoproteins"/>
    <property type="match status" value="1"/>
</dbReference>
<name>A0ABX0TUI2_9SPHN</name>
<proteinExistence type="inferred from homology"/>
<comment type="subcellular location">
    <subcellularLocation>
        <location evidence="1">Cell membrane</location>
        <topology evidence="1">Multi-pass membrane protein</topology>
    </subcellularLocation>
</comment>
<dbReference type="InterPro" id="IPR010920">
    <property type="entry name" value="LSM_dom_sf"/>
</dbReference>
<dbReference type="InterPro" id="IPR011014">
    <property type="entry name" value="MscS_channel_TM-2"/>
</dbReference>
<feature type="transmembrane region" description="Helical" evidence="8">
    <location>
        <begin position="112"/>
        <end position="133"/>
    </location>
</feature>
<reference evidence="12 13" key="1">
    <citation type="submission" date="2020-03" db="EMBL/GenBank/DDBJ databases">
        <title>Genomic Encyclopedia of Type Strains, Phase III (KMG-III): the genomes of soil and plant-associated and newly described type strains.</title>
        <authorList>
            <person name="Whitman W."/>
        </authorList>
    </citation>
    <scope>NUCLEOTIDE SEQUENCE [LARGE SCALE GENOMIC DNA]</scope>
    <source>
        <strain evidence="12 13">CECT 8804</strain>
    </source>
</reference>
<dbReference type="SUPFAM" id="SSF82689">
    <property type="entry name" value="Mechanosensitive channel protein MscS (YggB), C-terminal domain"/>
    <property type="match status" value="1"/>
</dbReference>
<dbReference type="Pfam" id="PF21082">
    <property type="entry name" value="MS_channel_3rd"/>
    <property type="match status" value="1"/>
</dbReference>
<dbReference type="Gene3D" id="1.10.287.1260">
    <property type="match status" value="1"/>
</dbReference>
<feature type="domain" description="Mechanosensitive ion channel MscS C-terminal" evidence="10">
    <location>
        <begin position="277"/>
        <end position="362"/>
    </location>
</feature>
<dbReference type="Gene3D" id="3.30.70.100">
    <property type="match status" value="1"/>
</dbReference>
<dbReference type="InterPro" id="IPR011066">
    <property type="entry name" value="MscS_channel_C_sf"/>
</dbReference>
<keyword evidence="4 8" id="KW-0812">Transmembrane</keyword>
<evidence type="ECO:0000256" key="1">
    <source>
        <dbReference type="ARBA" id="ARBA00004651"/>
    </source>
</evidence>
<keyword evidence="5 8" id="KW-1133">Transmembrane helix</keyword>
<keyword evidence="6 8" id="KW-0472">Membrane</keyword>
<keyword evidence="13" id="KW-1185">Reference proteome</keyword>
<organism evidence="12 13">
    <name type="scientific">Sphingomonas vulcanisoli</name>
    <dbReference type="NCBI Taxonomy" id="1658060"/>
    <lineage>
        <taxon>Bacteria</taxon>
        <taxon>Pseudomonadati</taxon>
        <taxon>Pseudomonadota</taxon>
        <taxon>Alphaproteobacteria</taxon>
        <taxon>Sphingomonadales</taxon>
        <taxon>Sphingomonadaceae</taxon>
        <taxon>Sphingomonas</taxon>
    </lineage>
</organism>
<feature type="transmembrane region" description="Helical" evidence="8">
    <location>
        <begin position="41"/>
        <end position="61"/>
    </location>
</feature>
<evidence type="ECO:0000256" key="8">
    <source>
        <dbReference type="SAM" id="Phobius"/>
    </source>
</evidence>
<feature type="domain" description="Mechanosensitive ion channel transmembrane helices 2/3" evidence="11">
    <location>
        <begin position="165"/>
        <end position="203"/>
    </location>
</feature>
<dbReference type="SUPFAM" id="SSF82861">
    <property type="entry name" value="Mechanosensitive channel protein MscS (YggB), transmembrane region"/>
    <property type="match status" value="1"/>
</dbReference>
<evidence type="ECO:0000313" key="13">
    <source>
        <dbReference type="Proteomes" id="UP000727456"/>
    </source>
</evidence>
<dbReference type="EMBL" id="JAAOZC010000009">
    <property type="protein sequence ID" value="NIJ09189.1"/>
    <property type="molecule type" value="Genomic_DNA"/>
</dbReference>
<dbReference type="Pfam" id="PF21088">
    <property type="entry name" value="MS_channel_1st"/>
    <property type="match status" value="1"/>
</dbReference>
<comment type="similarity">
    <text evidence="2">Belongs to the MscS (TC 1.A.23) family.</text>
</comment>
<protein>
    <submittedName>
        <fullName evidence="12">Small-conductance mechanosensitive channel</fullName>
    </submittedName>
</protein>
<evidence type="ECO:0000259" key="11">
    <source>
        <dbReference type="Pfam" id="PF21088"/>
    </source>
</evidence>
<gene>
    <name evidence="12" type="ORF">FHS31_002821</name>
</gene>
<dbReference type="Proteomes" id="UP000727456">
    <property type="component" value="Unassembled WGS sequence"/>
</dbReference>
<evidence type="ECO:0000313" key="12">
    <source>
        <dbReference type="EMBL" id="NIJ09189.1"/>
    </source>
</evidence>
<dbReference type="InterPro" id="IPR023408">
    <property type="entry name" value="MscS_beta-dom_sf"/>
</dbReference>
<dbReference type="InterPro" id="IPR006685">
    <property type="entry name" value="MscS_channel_2nd"/>
</dbReference>
<dbReference type="RefSeq" id="WP_167074576.1">
    <property type="nucleotide sequence ID" value="NZ_JAAOZC010000009.1"/>
</dbReference>
<dbReference type="InterPro" id="IPR049142">
    <property type="entry name" value="MS_channel_1st"/>
</dbReference>
<dbReference type="Gene3D" id="2.30.30.60">
    <property type="match status" value="1"/>
</dbReference>